<evidence type="ECO:0000313" key="2">
    <source>
        <dbReference type="Proteomes" id="UP000518266"/>
    </source>
</evidence>
<keyword evidence="2" id="KW-1185">Reference proteome</keyword>
<organism evidence="1 2">
    <name type="scientific">Dissostichus mawsoni</name>
    <name type="common">Antarctic cod</name>
    <dbReference type="NCBI Taxonomy" id="36200"/>
    <lineage>
        <taxon>Eukaryota</taxon>
        <taxon>Metazoa</taxon>
        <taxon>Chordata</taxon>
        <taxon>Craniata</taxon>
        <taxon>Vertebrata</taxon>
        <taxon>Euteleostomi</taxon>
        <taxon>Actinopterygii</taxon>
        <taxon>Neopterygii</taxon>
        <taxon>Teleostei</taxon>
        <taxon>Neoteleostei</taxon>
        <taxon>Acanthomorphata</taxon>
        <taxon>Eupercaria</taxon>
        <taxon>Perciformes</taxon>
        <taxon>Notothenioidei</taxon>
        <taxon>Nototheniidae</taxon>
        <taxon>Dissostichus</taxon>
    </lineage>
</organism>
<sequence length="234" mass="26345">MESCTCPLCKEKCDRQGGGGGVVVVPCLLIRGDELWEKLGAPPRQRLPQMILFSCSLLLLHRFTSRGKAPHGEQDVIGRLLSTLRTGGVYPSFSCQEINMWHGISGDIIGWIPHATGGQWKWAATLKRRILSFIMFKNKKRKQRVEKTCRRLSHVTAPPQLHQHHLHLQTHSSSSNAAQQAKFRTDINAFRLLHQNITLRKGQLVHAVFKNDIAHSEFCKIEALAEYNPGAAPF</sequence>
<reference evidence="1 2" key="1">
    <citation type="submission" date="2020-03" db="EMBL/GenBank/DDBJ databases">
        <title>Dissostichus mawsoni Genome sequencing and assembly.</title>
        <authorList>
            <person name="Park H."/>
        </authorList>
    </citation>
    <scope>NUCLEOTIDE SEQUENCE [LARGE SCALE GENOMIC DNA]</scope>
    <source>
        <strain evidence="1">DM0001</strain>
        <tissue evidence="1">Muscle</tissue>
    </source>
</reference>
<dbReference type="Proteomes" id="UP000518266">
    <property type="component" value="Unassembled WGS sequence"/>
</dbReference>
<dbReference type="EMBL" id="JAAKFY010000027">
    <property type="protein sequence ID" value="KAF3832596.1"/>
    <property type="molecule type" value="Genomic_DNA"/>
</dbReference>
<dbReference type="AlphaFoldDB" id="A0A7J5X6I2"/>
<gene>
    <name evidence="1" type="ORF">F7725_026261</name>
</gene>
<evidence type="ECO:0000313" key="1">
    <source>
        <dbReference type="EMBL" id="KAF3832596.1"/>
    </source>
</evidence>
<proteinExistence type="predicted"/>
<comment type="caution">
    <text evidence="1">The sequence shown here is derived from an EMBL/GenBank/DDBJ whole genome shotgun (WGS) entry which is preliminary data.</text>
</comment>
<accession>A0A7J5X6I2</accession>
<protein>
    <submittedName>
        <fullName evidence="1">Uncharacterized protein</fullName>
    </submittedName>
</protein>
<name>A0A7J5X6I2_DISMA</name>